<keyword evidence="2" id="KW-0808">Transferase</keyword>
<sequence length="393" mass="44171">MTMAAAMQSRTAESPARSKASRIAHVDIVADLGEAERVWRALEEPGHLFTPYQRFDLLGTWQRSVGEHEGARPFIVIARDAEQNPLALLPLALRRGHGVRTACFMGGKHTTFNMGLWNAEFAAQAVASDLDALIAPLRNRVDVLALTQQPKRWHDQQNPFAFLPQQSAINGCPVLVMEPGGPPASRISNSFRRRLKSKEKKLQALAGYRYHLATSDADVTRLLDWFFRVKPARMAEQKLPNVFAEPIVEKFIRSACLAPRGEGHVIDIHALECDDEVIAIFAGVADGQRFSMMFNTYTMSEHARYSPGLILVRYIIDRYGERGYRSLDLGIGSDDYKRMFCKDDEDIFDSFVPLTPRGRLAAAAMSSINHGKRLVKQNQMLFDLARRLRQAFG</sequence>
<accession>A0A0R3D177</accession>
<name>A0A0R3D177_9BRAD</name>
<dbReference type="Proteomes" id="UP000051936">
    <property type="component" value="Unassembled WGS sequence"/>
</dbReference>
<feature type="domain" description="BioF2-like acetyltransferase" evidence="1">
    <location>
        <begin position="190"/>
        <end position="338"/>
    </location>
</feature>
<keyword evidence="3" id="KW-1185">Reference proteome</keyword>
<gene>
    <name evidence="2" type="ORF">AOQ71_33595</name>
</gene>
<protein>
    <submittedName>
        <fullName evidence="2">Acyl-CoA acyltransferase</fullName>
    </submittedName>
</protein>
<evidence type="ECO:0000313" key="2">
    <source>
        <dbReference type="EMBL" id="KRQ03611.1"/>
    </source>
</evidence>
<dbReference type="RefSeq" id="WP_057756304.1">
    <property type="nucleotide sequence ID" value="NZ_LJYG01000108.1"/>
</dbReference>
<dbReference type="EMBL" id="LJYG01000108">
    <property type="protein sequence ID" value="KRQ03611.1"/>
    <property type="molecule type" value="Genomic_DNA"/>
</dbReference>
<evidence type="ECO:0000259" key="1">
    <source>
        <dbReference type="Pfam" id="PF13480"/>
    </source>
</evidence>
<dbReference type="STRING" id="989370.AOQ71_33595"/>
<comment type="caution">
    <text evidence="2">The sequence shown here is derived from an EMBL/GenBank/DDBJ whole genome shotgun (WGS) entry which is preliminary data.</text>
</comment>
<dbReference type="OrthoDB" id="8193702at2"/>
<organism evidence="2 3">
    <name type="scientific">Bradyrhizobium manausense</name>
    <dbReference type="NCBI Taxonomy" id="989370"/>
    <lineage>
        <taxon>Bacteria</taxon>
        <taxon>Pseudomonadati</taxon>
        <taxon>Pseudomonadota</taxon>
        <taxon>Alphaproteobacteria</taxon>
        <taxon>Hyphomicrobiales</taxon>
        <taxon>Nitrobacteraceae</taxon>
        <taxon>Bradyrhizobium</taxon>
    </lineage>
</organism>
<dbReference type="AlphaFoldDB" id="A0A0R3D177"/>
<dbReference type="GO" id="GO:0016746">
    <property type="term" value="F:acyltransferase activity"/>
    <property type="evidence" value="ECO:0007669"/>
    <property type="project" value="UniProtKB-KW"/>
</dbReference>
<dbReference type="SUPFAM" id="SSF55729">
    <property type="entry name" value="Acyl-CoA N-acyltransferases (Nat)"/>
    <property type="match status" value="1"/>
</dbReference>
<dbReference type="Gene3D" id="3.40.630.30">
    <property type="match status" value="1"/>
</dbReference>
<keyword evidence="2" id="KW-0012">Acyltransferase</keyword>
<dbReference type="Pfam" id="PF13480">
    <property type="entry name" value="Acetyltransf_6"/>
    <property type="match status" value="1"/>
</dbReference>
<evidence type="ECO:0000313" key="3">
    <source>
        <dbReference type="Proteomes" id="UP000051936"/>
    </source>
</evidence>
<dbReference type="InterPro" id="IPR016181">
    <property type="entry name" value="Acyl_CoA_acyltransferase"/>
</dbReference>
<reference evidence="2 3" key="1">
    <citation type="submission" date="2015-09" db="EMBL/GenBank/DDBJ databases">
        <title>Draft Genome Sequence of Bradyrhizobium manausense Strain BR 3351T, a Novel Symbiotic Nitrogen-Fixing Alphaproteobacterium Isolated from Brazilian Amazon Rain Forest.</title>
        <authorList>
            <person name="De Araujo J.L."/>
            <person name="Zilli J.E."/>
        </authorList>
    </citation>
    <scope>NUCLEOTIDE SEQUENCE [LARGE SCALE GENOMIC DNA]</scope>
    <source>
        <strain evidence="2 3">BR3351</strain>
    </source>
</reference>
<proteinExistence type="predicted"/>
<dbReference type="InterPro" id="IPR038740">
    <property type="entry name" value="BioF2-like_GNAT_dom"/>
</dbReference>